<dbReference type="PANTHER" id="PTHR42718">
    <property type="entry name" value="MAJOR FACILITATOR SUPERFAMILY MULTIDRUG TRANSPORTER MFSC"/>
    <property type="match status" value="1"/>
</dbReference>
<dbReference type="PRINTS" id="PR01036">
    <property type="entry name" value="TCRTETB"/>
</dbReference>
<evidence type="ECO:0000256" key="2">
    <source>
        <dbReference type="ARBA" id="ARBA00022448"/>
    </source>
</evidence>
<evidence type="ECO:0000256" key="5">
    <source>
        <dbReference type="ARBA" id="ARBA00022989"/>
    </source>
</evidence>
<feature type="transmembrane region" description="Helical" evidence="7">
    <location>
        <begin position="336"/>
        <end position="354"/>
    </location>
</feature>
<feature type="transmembrane region" description="Helical" evidence="7">
    <location>
        <begin position="16"/>
        <end position="39"/>
    </location>
</feature>
<feature type="transmembrane region" description="Helical" evidence="7">
    <location>
        <begin position="431"/>
        <end position="452"/>
    </location>
</feature>
<reference evidence="9 10" key="1">
    <citation type="submission" date="2019-09" db="EMBL/GenBank/DDBJ databases">
        <title>Parvibaculum sedimenti sp. nov., isolated from sediment.</title>
        <authorList>
            <person name="Wang Y."/>
        </authorList>
    </citation>
    <scope>NUCLEOTIDE SEQUENCE [LARGE SCALE GENOMIC DNA]</scope>
    <source>
        <strain evidence="9 10">HXT-9</strain>
    </source>
</reference>
<feature type="transmembrane region" description="Helical" evidence="7">
    <location>
        <begin position="169"/>
        <end position="190"/>
    </location>
</feature>
<evidence type="ECO:0000256" key="4">
    <source>
        <dbReference type="ARBA" id="ARBA00022692"/>
    </source>
</evidence>
<feature type="transmembrane region" description="Helical" evidence="7">
    <location>
        <begin position="270"/>
        <end position="292"/>
    </location>
</feature>
<organism evidence="9 10">
    <name type="scientific">Parvibaculum sedimenti</name>
    <dbReference type="NCBI Taxonomy" id="2608632"/>
    <lineage>
        <taxon>Bacteria</taxon>
        <taxon>Pseudomonadati</taxon>
        <taxon>Pseudomonadota</taxon>
        <taxon>Alphaproteobacteria</taxon>
        <taxon>Hyphomicrobiales</taxon>
        <taxon>Parvibaculaceae</taxon>
        <taxon>Parvibaculum</taxon>
    </lineage>
</organism>
<dbReference type="InterPro" id="IPR011701">
    <property type="entry name" value="MFS"/>
</dbReference>
<sequence>MTTIETDGLPLPRRHWAALTVGIGITMAVIDGSIANIALPTIARDLKATAAESIWIVNAYQLIVMVSLLPLSSLGELVGYRTIYRWGIVLFGIASLACAMADSLTTLTLARLLQGAGAAGIMSVNSALTRFTYPKAMLGRGIGITALVVATAAALGPTIAAGILSIATWPWLFAVNVPLSILAFAISRSLPETMRGSHRFDWTSAVLNAITIALVIVAIDDFGRGRARPDGYWLIGLEIAGAAICGLLLVRRQRGRLSPLLPIDLLKIPVFAMSICTSICSFAGQAAAYVTLPFFMQTVVGRSEVQTGLLMTPWPMTIMVVAPLAGRLADRYPSGLLGGIGMAIFACGLVSLAMLPPEPATLDIIWRMMLCGAGFALFQSPNNRTIIGSAPVERTGGASGMLGTARLLGQTIGAAMVALIFNLQADGTHTALYMAAGFALAGMVMSSLRLSVQPSVKR</sequence>
<dbReference type="FunFam" id="1.20.1720.10:FF:000011">
    <property type="entry name" value="Transporter, major facilitator family"/>
    <property type="match status" value="1"/>
</dbReference>
<dbReference type="PROSITE" id="PS50850">
    <property type="entry name" value="MFS"/>
    <property type="match status" value="1"/>
</dbReference>
<evidence type="ECO:0000256" key="3">
    <source>
        <dbReference type="ARBA" id="ARBA00022475"/>
    </source>
</evidence>
<dbReference type="Proteomes" id="UP000468901">
    <property type="component" value="Unassembled WGS sequence"/>
</dbReference>
<keyword evidence="5 7" id="KW-1133">Transmembrane helix</keyword>
<proteinExistence type="predicted"/>
<dbReference type="SUPFAM" id="SSF103473">
    <property type="entry name" value="MFS general substrate transporter"/>
    <property type="match status" value="1"/>
</dbReference>
<feature type="transmembrane region" description="Helical" evidence="7">
    <location>
        <begin position="202"/>
        <end position="219"/>
    </location>
</feature>
<protein>
    <submittedName>
        <fullName evidence="9">MFS transporter</fullName>
    </submittedName>
</protein>
<comment type="subcellular location">
    <subcellularLocation>
        <location evidence="1">Cell membrane</location>
        <topology evidence="1">Multi-pass membrane protein</topology>
    </subcellularLocation>
</comment>
<feature type="transmembrane region" description="Helical" evidence="7">
    <location>
        <begin position="231"/>
        <end position="250"/>
    </location>
</feature>
<dbReference type="Gene3D" id="1.20.1250.20">
    <property type="entry name" value="MFS general substrate transporter like domains"/>
    <property type="match status" value="1"/>
</dbReference>
<evidence type="ECO:0000256" key="1">
    <source>
        <dbReference type="ARBA" id="ARBA00004651"/>
    </source>
</evidence>
<dbReference type="GO" id="GO:0005886">
    <property type="term" value="C:plasma membrane"/>
    <property type="evidence" value="ECO:0007669"/>
    <property type="project" value="UniProtKB-SubCell"/>
</dbReference>
<keyword evidence="4 7" id="KW-0812">Transmembrane</keyword>
<evidence type="ECO:0000313" key="10">
    <source>
        <dbReference type="Proteomes" id="UP000468901"/>
    </source>
</evidence>
<feature type="transmembrane region" description="Helical" evidence="7">
    <location>
        <begin position="142"/>
        <end position="163"/>
    </location>
</feature>
<dbReference type="InterPro" id="IPR036259">
    <property type="entry name" value="MFS_trans_sf"/>
</dbReference>
<name>A0A6N6VH22_9HYPH</name>
<gene>
    <name evidence="9" type="ORF">F2P47_08840</name>
</gene>
<dbReference type="GO" id="GO:0022857">
    <property type="term" value="F:transmembrane transporter activity"/>
    <property type="evidence" value="ECO:0007669"/>
    <property type="project" value="InterPro"/>
</dbReference>
<feature type="transmembrane region" description="Helical" evidence="7">
    <location>
        <begin position="51"/>
        <end position="71"/>
    </location>
</feature>
<keyword evidence="6 7" id="KW-0472">Membrane</keyword>
<accession>A0A6N6VH22</accession>
<keyword evidence="10" id="KW-1185">Reference proteome</keyword>
<dbReference type="InterPro" id="IPR020846">
    <property type="entry name" value="MFS_dom"/>
</dbReference>
<dbReference type="PANTHER" id="PTHR42718:SF46">
    <property type="entry name" value="BLR6921 PROTEIN"/>
    <property type="match status" value="1"/>
</dbReference>
<dbReference type="AlphaFoldDB" id="A0A6N6VH22"/>
<keyword evidence="2" id="KW-0813">Transport</keyword>
<evidence type="ECO:0000313" key="9">
    <source>
        <dbReference type="EMBL" id="KAB7740107.1"/>
    </source>
</evidence>
<dbReference type="EMBL" id="WESC01000007">
    <property type="protein sequence ID" value="KAB7740107.1"/>
    <property type="molecule type" value="Genomic_DNA"/>
</dbReference>
<feature type="transmembrane region" description="Helical" evidence="7">
    <location>
        <begin position="407"/>
        <end position="425"/>
    </location>
</feature>
<comment type="caution">
    <text evidence="9">The sequence shown here is derived from an EMBL/GenBank/DDBJ whole genome shotgun (WGS) entry which is preliminary data.</text>
</comment>
<dbReference type="Pfam" id="PF07690">
    <property type="entry name" value="MFS_1"/>
    <property type="match status" value="1"/>
</dbReference>
<evidence type="ECO:0000256" key="7">
    <source>
        <dbReference type="SAM" id="Phobius"/>
    </source>
</evidence>
<evidence type="ECO:0000259" key="8">
    <source>
        <dbReference type="PROSITE" id="PS50850"/>
    </source>
</evidence>
<feature type="transmembrane region" description="Helical" evidence="7">
    <location>
        <begin position="360"/>
        <end position="378"/>
    </location>
</feature>
<feature type="domain" description="Major facilitator superfamily (MFS) profile" evidence="8">
    <location>
        <begin position="17"/>
        <end position="454"/>
    </location>
</feature>
<feature type="transmembrane region" description="Helical" evidence="7">
    <location>
        <begin position="83"/>
        <end position="101"/>
    </location>
</feature>
<dbReference type="CDD" id="cd17321">
    <property type="entry name" value="MFS_MMR_MDR_like"/>
    <property type="match status" value="1"/>
</dbReference>
<dbReference type="RefSeq" id="WP_152215993.1">
    <property type="nucleotide sequence ID" value="NZ_JBAQYD010000149.1"/>
</dbReference>
<feature type="transmembrane region" description="Helical" evidence="7">
    <location>
        <begin position="312"/>
        <end position="329"/>
    </location>
</feature>
<keyword evidence="3" id="KW-1003">Cell membrane</keyword>
<dbReference type="Gene3D" id="1.20.1720.10">
    <property type="entry name" value="Multidrug resistance protein D"/>
    <property type="match status" value="1"/>
</dbReference>
<dbReference type="FunFam" id="1.20.1250.20:FF:000168">
    <property type="entry name" value="Transporter, major facilitator family"/>
    <property type="match status" value="1"/>
</dbReference>
<evidence type="ECO:0000256" key="6">
    <source>
        <dbReference type="ARBA" id="ARBA00023136"/>
    </source>
</evidence>